<feature type="region of interest" description="Disordered" evidence="2">
    <location>
        <begin position="322"/>
        <end position="446"/>
    </location>
</feature>
<dbReference type="STRING" id="1123243.SAMN02745190_01663"/>
<dbReference type="Proteomes" id="UP000184404">
    <property type="component" value="Unassembled WGS sequence"/>
</dbReference>
<dbReference type="AlphaFoldDB" id="A0A1M4Y8V8"/>
<comment type="similarity">
    <text evidence="1">Belongs to the LytR/CpsA/Psr (LCP) family.</text>
</comment>
<gene>
    <name evidence="5" type="ORF">SAMN02745190_01663</name>
</gene>
<feature type="domain" description="Cell envelope-related transcriptional attenuator" evidence="4">
    <location>
        <begin position="82"/>
        <end position="233"/>
    </location>
</feature>
<keyword evidence="3" id="KW-0472">Membrane</keyword>
<feature type="transmembrane region" description="Helical" evidence="3">
    <location>
        <begin position="21"/>
        <end position="44"/>
    </location>
</feature>
<evidence type="ECO:0000313" key="6">
    <source>
        <dbReference type="Proteomes" id="UP000184404"/>
    </source>
</evidence>
<dbReference type="InterPro" id="IPR004474">
    <property type="entry name" value="LytR_CpsA_psr"/>
</dbReference>
<evidence type="ECO:0000259" key="4">
    <source>
        <dbReference type="Pfam" id="PF03816"/>
    </source>
</evidence>
<feature type="compositionally biased region" description="Basic and acidic residues" evidence="2">
    <location>
        <begin position="342"/>
        <end position="375"/>
    </location>
</feature>
<sequence length="446" mass="49240">MGKKKNYKPAHAKKKSHIWMWVLMVVVFLVAAAAGALFASSSLFDTEKLDRKEKKEFTMLVAKDKATVMIMGVDERADDAGRSDTLMFASIDPKKRQASLLSIPRDTRVKIKGYGWDKINAAYAYGGRRLTQSTVEDFLDTPVDHYISINTRAFPRIIDAIGGIDINVEKRMYYIDEWDDAVPGGLVIDLYPGMQHMDGVTAMSYVRYRDEEGDIGRIARQQKFMRAVMDKVTSPSIIMKLPSAVSEVISSVDTDLSVRQLLEFAGALKEAQVNGLHTEMVEGRPLYIDGISYWIPDITKTRRQLASMLGITMSQRALAEMEREDAEYESSIPDGASEVPEDDKSIGRILNPRRDSRDAKNSKDIRDSRDLRDPSGRPLPSLPAGPQSKLPPSAASSEDADEEETESRTENSRTTAPTAPTAPSAPSAPVAPSTNVPSMGSSGKSR</sequence>
<keyword evidence="3" id="KW-1133">Transmembrane helix</keyword>
<keyword evidence="3" id="KW-0812">Transmembrane</keyword>
<evidence type="ECO:0000256" key="3">
    <source>
        <dbReference type="SAM" id="Phobius"/>
    </source>
</evidence>
<dbReference type="EMBL" id="FQUG01000006">
    <property type="protein sequence ID" value="SHF01902.1"/>
    <property type="molecule type" value="Genomic_DNA"/>
</dbReference>
<dbReference type="NCBIfam" id="TIGR00350">
    <property type="entry name" value="lytR_cpsA_psr"/>
    <property type="match status" value="1"/>
</dbReference>
<evidence type="ECO:0000313" key="5">
    <source>
        <dbReference type="EMBL" id="SHF01902.1"/>
    </source>
</evidence>
<evidence type="ECO:0000256" key="2">
    <source>
        <dbReference type="SAM" id="MobiDB-lite"/>
    </source>
</evidence>
<feature type="compositionally biased region" description="Low complexity" evidence="2">
    <location>
        <begin position="412"/>
        <end position="438"/>
    </location>
</feature>
<dbReference type="InterPro" id="IPR050922">
    <property type="entry name" value="LytR/CpsA/Psr_CW_biosynth"/>
</dbReference>
<protein>
    <submittedName>
        <fullName evidence="5">Transcriptional attenuator, LytR family</fullName>
    </submittedName>
</protein>
<accession>A0A1M4Y8V8</accession>
<dbReference type="PANTHER" id="PTHR33392">
    <property type="entry name" value="POLYISOPRENYL-TEICHOIC ACID--PEPTIDOGLYCAN TEICHOIC ACID TRANSFERASE TAGU"/>
    <property type="match status" value="1"/>
</dbReference>
<dbReference type="Pfam" id="PF03816">
    <property type="entry name" value="LytR_cpsA_psr"/>
    <property type="match status" value="1"/>
</dbReference>
<organism evidence="5 6">
    <name type="scientific">Schwartzia succinivorans DSM 10502</name>
    <dbReference type="NCBI Taxonomy" id="1123243"/>
    <lineage>
        <taxon>Bacteria</taxon>
        <taxon>Bacillati</taxon>
        <taxon>Bacillota</taxon>
        <taxon>Negativicutes</taxon>
        <taxon>Selenomonadales</taxon>
        <taxon>Selenomonadaceae</taxon>
        <taxon>Schwartzia</taxon>
    </lineage>
</organism>
<evidence type="ECO:0000256" key="1">
    <source>
        <dbReference type="ARBA" id="ARBA00006068"/>
    </source>
</evidence>
<reference evidence="5 6" key="1">
    <citation type="submission" date="2016-11" db="EMBL/GenBank/DDBJ databases">
        <authorList>
            <person name="Jaros S."/>
            <person name="Januszkiewicz K."/>
            <person name="Wedrychowicz H."/>
        </authorList>
    </citation>
    <scope>NUCLEOTIDE SEQUENCE [LARGE SCALE GENOMIC DNA]</scope>
    <source>
        <strain evidence="5 6">DSM 10502</strain>
    </source>
</reference>
<name>A0A1M4Y8V8_9FIRM</name>
<dbReference type="Gene3D" id="3.40.630.190">
    <property type="entry name" value="LCP protein"/>
    <property type="match status" value="1"/>
</dbReference>
<proteinExistence type="inferred from homology"/>
<keyword evidence="6" id="KW-1185">Reference proteome</keyword>
<dbReference type="PANTHER" id="PTHR33392:SF6">
    <property type="entry name" value="POLYISOPRENYL-TEICHOIC ACID--PEPTIDOGLYCAN TEICHOIC ACID TRANSFERASE TAGU"/>
    <property type="match status" value="1"/>
</dbReference>